<proteinExistence type="predicted"/>
<sequence>MSIRFWALLTLMLGGGTLVAQAEDTMPEQAAAEAAESGEAPAAISPAEALARAFFDWAHEQGAAAPEIAVTYRGAVVLTQAEGVEPGAPRELASMSKAITAQCLAGLVEEGRLRWSDTMAARLGWTGAPGAITVAQLVTHSAGLPDRTQEAMPGWLTEGDWRSVAEWPMADLIPTADDTPPGYRYSNENYALLGSVVEAVTGQPYGVACDGVLPAASISETTGAFGPMGGWQAPLADYAMFHAMLYGDRPAQGPATVINAPVVYGLGMVGRPLGEDWIWWHNGMLCMEDVQAAAYSVLWRGGWGVTVAVDSCPGWEGLEALDLALVEALPDE</sequence>
<dbReference type="EMBL" id="QEYD01000002">
    <property type="protein sequence ID" value="PWE31035.1"/>
    <property type="molecule type" value="Genomic_DNA"/>
</dbReference>
<feature type="domain" description="Beta-lactamase-related" evidence="2">
    <location>
        <begin position="62"/>
        <end position="209"/>
    </location>
</feature>
<comment type="caution">
    <text evidence="3">The sequence shown here is derived from an EMBL/GenBank/DDBJ whole genome shotgun (WGS) entry which is preliminary data.</text>
</comment>
<evidence type="ECO:0000313" key="4">
    <source>
        <dbReference type="Proteomes" id="UP000244940"/>
    </source>
</evidence>
<dbReference type="InterPro" id="IPR012338">
    <property type="entry name" value="Beta-lactam/transpept-like"/>
</dbReference>
<gene>
    <name evidence="3" type="ORF">C4N9_04595</name>
</gene>
<dbReference type="PANTHER" id="PTHR46825">
    <property type="entry name" value="D-ALANYL-D-ALANINE-CARBOXYPEPTIDASE/ENDOPEPTIDASE AMPH"/>
    <property type="match status" value="1"/>
</dbReference>
<evidence type="ECO:0000313" key="3">
    <source>
        <dbReference type="EMBL" id="PWE31035.1"/>
    </source>
</evidence>
<evidence type="ECO:0000259" key="2">
    <source>
        <dbReference type="Pfam" id="PF00144"/>
    </source>
</evidence>
<evidence type="ECO:0000256" key="1">
    <source>
        <dbReference type="SAM" id="SignalP"/>
    </source>
</evidence>
<reference evidence="3 4" key="1">
    <citation type="submission" date="2018-05" db="EMBL/GenBank/DDBJ databases">
        <title>Pararhodobacter marina sp. nov., isolated from deep-sea water of the Indian Ocean.</title>
        <authorList>
            <person name="Lai Q.Sr."/>
            <person name="Liu X."/>
            <person name="Shao Z."/>
        </authorList>
    </citation>
    <scope>NUCLEOTIDE SEQUENCE [LARGE SCALE GENOMIC DNA]</scope>
    <source>
        <strain evidence="3 4">CIC4N-9</strain>
    </source>
</reference>
<feature type="signal peptide" evidence="1">
    <location>
        <begin position="1"/>
        <end position="22"/>
    </location>
</feature>
<organism evidence="3 4">
    <name type="scientific">Pararhodobacter marinus</name>
    <dbReference type="NCBI Taxonomy" id="2184063"/>
    <lineage>
        <taxon>Bacteria</taxon>
        <taxon>Pseudomonadati</taxon>
        <taxon>Pseudomonadota</taxon>
        <taxon>Alphaproteobacteria</taxon>
        <taxon>Rhodobacterales</taxon>
        <taxon>Paracoccaceae</taxon>
        <taxon>Pararhodobacter</taxon>
    </lineage>
</organism>
<keyword evidence="4" id="KW-1185">Reference proteome</keyword>
<dbReference type="Pfam" id="PF00144">
    <property type="entry name" value="Beta-lactamase"/>
    <property type="match status" value="1"/>
</dbReference>
<dbReference type="Gene3D" id="3.40.710.10">
    <property type="entry name" value="DD-peptidase/beta-lactamase superfamily"/>
    <property type="match status" value="1"/>
</dbReference>
<dbReference type="AlphaFoldDB" id="A0A2U2CGL5"/>
<keyword evidence="1" id="KW-0732">Signal</keyword>
<dbReference type="InterPro" id="IPR050491">
    <property type="entry name" value="AmpC-like"/>
</dbReference>
<dbReference type="InterPro" id="IPR001466">
    <property type="entry name" value="Beta-lactam-related"/>
</dbReference>
<name>A0A2U2CGL5_9RHOB</name>
<protein>
    <recommendedName>
        <fullName evidence="2">Beta-lactamase-related domain-containing protein</fullName>
    </recommendedName>
</protein>
<dbReference type="Proteomes" id="UP000244940">
    <property type="component" value="Unassembled WGS sequence"/>
</dbReference>
<accession>A0A2U2CGL5</accession>
<feature type="chain" id="PRO_5015755856" description="Beta-lactamase-related domain-containing protein" evidence="1">
    <location>
        <begin position="23"/>
        <end position="332"/>
    </location>
</feature>
<dbReference type="OrthoDB" id="5377981at2"/>
<dbReference type="PANTHER" id="PTHR46825:SF9">
    <property type="entry name" value="BETA-LACTAMASE-RELATED DOMAIN-CONTAINING PROTEIN"/>
    <property type="match status" value="1"/>
</dbReference>
<dbReference type="SUPFAM" id="SSF56601">
    <property type="entry name" value="beta-lactamase/transpeptidase-like"/>
    <property type="match status" value="1"/>
</dbReference>
<dbReference type="RefSeq" id="WP_109532113.1">
    <property type="nucleotide sequence ID" value="NZ_QEYD01000002.1"/>
</dbReference>
<dbReference type="GeneID" id="94364161"/>